<dbReference type="AlphaFoldDB" id="D3VPJ8"/>
<protein>
    <recommendedName>
        <fullName evidence="4">Lipoprotein</fullName>
    </recommendedName>
</protein>
<name>D3VPJ8_MYCAA</name>
<evidence type="ECO:0000256" key="1">
    <source>
        <dbReference type="SAM" id="SignalP"/>
    </source>
</evidence>
<dbReference type="OrthoDB" id="397379at2"/>
<sequence>MKNRRIIFTLSSTVSVLSSFSVLSAKCGSKDEVNETSNTAKFKVLVSENTDKNKKADDNKAKENSAAPIFSEKYDQILEKFKNALKLLKESHKDNEKVNKIDEIISSMTVKQPYKLEQAFKLLTSLFADEIKKPDSFVPTKVPKSLYILKEFVKNKRIFIKVYKDRNYIGGNIYRAIEKYSDSFKKMFFALHSNKLLDIVTVHPNDFKGIKSTHASGTNIKLKNGKLTLEFQIGSLLEESTDLPLASEEIFEIAIEK</sequence>
<dbReference type="Proteomes" id="UP000006902">
    <property type="component" value="Chromosome"/>
</dbReference>
<organism evidence="2 3">
    <name type="scientific">Mycoplasmopsis agalactiae</name>
    <name type="common">Mycoplasma agalactiae</name>
    <dbReference type="NCBI Taxonomy" id="2110"/>
    <lineage>
        <taxon>Bacteria</taxon>
        <taxon>Bacillati</taxon>
        <taxon>Mycoplasmatota</taxon>
        <taxon>Mycoplasmoidales</taxon>
        <taxon>Metamycoplasmataceae</taxon>
        <taxon>Mycoplasmopsis</taxon>
    </lineage>
</organism>
<reference evidence="3" key="1">
    <citation type="journal article" date="2010" name="BMC Genomics">
        <title>Comparative genomic and proteomic analyses of two Mycoplasma agalactiae strains: clues to the macro- and micro-events that are shaping mycoplasma diversity.</title>
        <authorList>
            <person name="Nouvel L.X."/>
            <person name="Sirand-Pugnet P."/>
            <person name="Marenda M.S."/>
            <person name="Sagne E."/>
            <person name="Barbe V."/>
            <person name="Mangenot S."/>
            <person name="Schenowitz C."/>
            <person name="Jacob D."/>
            <person name="Barre A."/>
            <person name="Claverol S."/>
            <person name="Blanchard A."/>
            <person name="Citti C."/>
        </authorList>
    </citation>
    <scope>NUCLEOTIDE SEQUENCE [LARGE SCALE GENOMIC DNA]</scope>
    <source>
        <strain evidence="3">5632</strain>
    </source>
</reference>
<feature type="signal peptide" evidence="1">
    <location>
        <begin position="1"/>
        <end position="25"/>
    </location>
</feature>
<dbReference type="KEGG" id="mal:MAGa1610"/>
<evidence type="ECO:0000313" key="2">
    <source>
        <dbReference type="EMBL" id="CBH40392.1"/>
    </source>
</evidence>
<accession>D3VPJ8</accession>
<dbReference type="eggNOG" id="ENOG5031ZGR">
    <property type="taxonomic scope" value="Bacteria"/>
</dbReference>
<keyword evidence="1" id="KW-0732">Signal</keyword>
<gene>
    <name evidence="2" type="ordered locus">MAGa1610</name>
</gene>
<proteinExistence type="predicted"/>
<feature type="chain" id="PRO_5003051781" description="Lipoprotein" evidence="1">
    <location>
        <begin position="26"/>
        <end position="257"/>
    </location>
</feature>
<dbReference type="RefSeq" id="WP_013021819.1">
    <property type="nucleotide sequence ID" value="NC_013948.1"/>
</dbReference>
<dbReference type="EMBL" id="FP671138">
    <property type="protein sequence ID" value="CBH40392.1"/>
    <property type="molecule type" value="Genomic_DNA"/>
</dbReference>
<evidence type="ECO:0008006" key="4">
    <source>
        <dbReference type="Google" id="ProtNLM"/>
    </source>
</evidence>
<evidence type="ECO:0000313" key="3">
    <source>
        <dbReference type="Proteomes" id="UP000006902"/>
    </source>
</evidence>